<evidence type="ECO:0000313" key="2">
    <source>
        <dbReference type="Proteomes" id="UP001060085"/>
    </source>
</evidence>
<organism evidence="1 2">
    <name type="scientific">Catharanthus roseus</name>
    <name type="common">Madagascar periwinkle</name>
    <name type="synonym">Vinca rosea</name>
    <dbReference type="NCBI Taxonomy" id="4058"/>
    <lineage>
        <taxon>Eukaryota</taxon>
        <taxon>Viridiplantae</taxon>
        <taxon>Streptophyta</taxon>
        <taxon>Embryophyta</taxon>
        <taxon>Tracheophyta</taxon>
        <taxon>Spermatophyta</taxon>
        <taxon>Magnoliopsida</taxon>
        <taxon>eudicotyledons</taxon>
        <taxon>Gunneridae</taxon>
        <taxon>Pentapetalae</taxon>
        <taxon>asterids</taxon>
        <taxon>lamiids</taxon>
        <taxon>Gentianales</taxon>
        <taxon>Apocynaceae</taxon>
        <taxon>Rauvolfioideae</taxon>
        <taxon>Vinceae</taxon>
        <taxon>Catharanthinae</taxon>
        <taxon>Catharanthus</taxon>
    </lineage>
</organism>
<evidence type="ECO:0000313" key="1">
    <source>
        <dbReference type="EMBL" id="KAI5683414.1"/>
    </source>
</evidence>
<accession>A0ACC0CF48</accession>
<proteinExistence type="predicted"/>
<comment type="caution">
    <text evidence="1">The sequence shown here is derived from an EMBL/GenBank/DDBJ whole genome shotgun (WGS) entry which is preliminary data.</text>
</comment>
<gene>
    <name evidence="1" type="ORF">M9H77_04642</name>
</gene>
<name>A0ACC0CF48_CATRO</name>
<protein>
    <submittedName>
        <fullName evidence="1">Uncharacterized protein</fullName>
    </submittedName>
</protein>
<dbReference type="EMBL" id="CM044701">
    <property type="protein sequence ID" value="KAI5683414.1"/>
    <property type="molecule type" value="Genomic_DNA"/>
</dbReference>
<reference evidence="2" key="1">
    <citation type="journal article" date="2023" name="Nat. Plants">
        <title>Single-cell RNA sequencing provides a high-resolution roadmap for understanding the multicellular compartmentation of specialized metabolism.</title>
        <authorList>
            <person name="Sun S."/>
            <person name="Shen X."/>
            <person name="Li Y."/>
            <person name="Li Y."/>
            <person name="Wang S."/>
            <person name="Li R."/>
            <person name="Zhang H."/>
            <person name="Shen G."/>
            <person name="Guo B."/>
            <person name="Wei J."/>
            <person name="Xu J."/>
            <person name="St-Pierre B."/>
            <person name="Chen S."/>
            <person name="Sun C."/>
        </authorList>
    </citation>
    <scope>NUCLEOTIDE SEQUENCE [LARGE SCALE GENOMIC DNA]</scope>
</reference>
<sequence length="209" mass="23620">MNLLICEGFRSTLPGYEEYKLQSTEVQYSEGIIIDRNCKYLEGSFPYFKGLADSVLYSRRRLTSLSTFTEDKLMFQYGYQICFGHSVNSGIYGRGIYLSPVEYPLHSWRHLSNVSKQIIRAGKQVPPATRTLAILCLMVMILPDRASLGKSPSHAWLSILSLVASKGWDGPILCKGHWKGMYQSADIPRGGHCKMLILKSKEKLVQIAF</sequence>
<keyword evidence="2" id="KW-1185">Reference proteome</keyword>
<dbReference type="Proteomes" id="UP001060085">
    <property type="component" value="Linkage Group LG01"/>
</dbReference>